<name>A0ABV0Z7K5_9TELE</name>
<gene>
    <name evidence="2" type="ORF">AMECASPLE_004168</name>
</gene>
<feature type="region of interest" description="Disordered" evidence="1">
    <location>
        <begin position="66"/>
        <end position="85"/>
    </location>
</feature>
<evidence type="ECO:0000313" key="3">
    <source>
        <dbReference type="Proteomes" id="UP001469553"/>
    </source>
</evidence>
<sequence length="132" mass="15319">MMLPTPCLAVDESDLYNMASAADEAGIVRTEQRIHCTEFDRQDYESDLYNMASAADEAEIVRTEQRTHSTEFDRQKFYRQQRPPPVQVPVMATQTQEQSSSRRSFMSLREGKIPQSVNMMIKYIIIYTFGYC</sequence>
<accession>A0ABV0Z7K5</accession>
<dbReference type="EMBL" id="JAHRIP010056603">
    <property type="protein sequence ID" value="MEQ2302199.1"/>
    <property type="molecule type" value="Genomic_DNA"/>
</dbReference>
<evidence type="ECO:0000256" key="1">
    <source>
        <dbReference type="SAM" id="MobiDB-lite"/>
    </source>
</evidence>
<feature type="compositionally biased region" description="Basic and acidic residues" evidence="1">
    <location>
        <begin position="66"/>
        <end position="76"/>
    </location>
</feature>
<comment type="caution">
    <text evidence="2">The sequence shown here is derived from an EMBL/GenBank/DDBJ whole genome shotgun (WGS) entry which is preliminary data.</text>
</comment>
<protein>
    <submittedName>
        <fullName evidence="2">Uncharacterized protein</fullName>
    </submittedName>
</protein>
<keyword evidence="3" id="KW-1185">Reference proteome</keyword>
<dbReference type="Proteomes" id="UP001469553">
    <property type="component" value="Unassembled WGS sequence"/>
</dbReference>
<proteinExistence type="predicted"/>
<organism evidence="2 3">
    <name type="scientific">Ameca splendens</name>
    <dbReference type="NCBI Taxonomy" id="208324"/>
    <lineage>
        <taxon>Eukaryota</taxon>
        <taxon>Metazoa</taxon>
        <taxon>Chordata</taxon>
        <taxon>Craniata</taxon>
        <taxon>Vertebrata</taxon>
        <taxon>Euteleostomi</taxon>
        <taxon>Actinopterygii</taxon>
        <taxon>Neopterygii</taxon>
        <taxon>Teleostei</taxon>
        <taxon>Neoteleostei</taxon>
        <taxon>Acanthomorphata</taxon>
        <taxon>Ovalentaria</taxon>
        <taxon>Atherinomorphae</taxon>
        <taxon>Cyprinodontiformes</taxon>
        <taxon>Goodeidae</taxon>
        <taxon>Ameca</taxon>
    </lineage>
</organism>
<evidence type="ECO:0000313" key="2">
    <source>
        <dbReference type="EMBL" id="MEQ2302199.1"/>
    </source>
</evidence>
<reference evidence="2 3" key="1">
    <citation type="submission" date="2021-06" db="EMBL/GenBank/DDBJ databases">
        <authorList>
            <person name="Palmer J.M."/>
        </authorList>
    </citation>
    <scope>NUCLEOTIDE SEQUENCE [LARGE SCALE GENOMIC DNA]</scope>
    <source>
        <strain evidence="2 3">AS_MEX2019</strain>
        <tissue evidence="2">Muscle</tissue>
    </source>
</reference>